<organism evidence="1 2">
    <name type="scientific">Methylovulum psychrotolerans</name>
    <dbReference type="NCBI Taxonomy" id="1704499"/>
    <lineage>
        <taxon>Bacteria</taxon>
        <taxon>Pseudomonadati</taxon>
        <taxon>Pseudomonadota</taxon>
        <taxon>Gammaproteobacteria</taxon>
        <taxon>Methylococcales</taxon>
        <taxon>Methylococcaceae</taxon>
        <taxon>Methylovulum</taxon>
    </lineage>
</organism>
<comment type="caution">
    <text evidence="1">The sequence shown here is derived from an EMBL/GenBank/DDBJ whole genome shotgun (WGS) entry which is preliminary data.</text>
</comment>
<name>A0A2S5CNI8_9GAMM</name>
<dbReference type="EMBL" id="PGFZ01000003">
    <property type="protein sequence ID" value="POZ52381.1"/>
    <property type="molecule type" value="Genomic_DNA"/>
</dbReference>
<proteinExistence type="predicted"/>
<dbReference type="Proteomes" id="UP000237423">
    <property type="component" value="Unassembled WGS sequence"/>
</dbReference>
<accession>A0A2S5CNI8</accession>
<evidence type="ECO:0000313" key="1">
    <source>
        <dbReference type="EMBL" id="POZ52381.1"/>
    </source>
</evidence>
<gene>
    <name evidence="1" type="ORF">AADEFJLK_01863</name>
</gene>
<protein>
    <submittedName>
        <fullName evidence="1">Uncharacterized protein</fullName>
    </submittedName>
</protein>
<sequence length="99" mass="11340">MLSEVERFQQDLLGSAKQMYINQRGSVFLSNASSSTRRVVIEPWAVEFELPSKSYCEVVSVGGSLPPDIEVEDDEYGFMFWINNMGAIYEYWQDGELID</sequence>
<evidence type="ECO:0000313" key="2">
    <source>
        <dbReference type="Proteomes" id="UP000237423"/>
    </source>
</evidence>
<reference evidence="1 2" key="1">
    <citation type="submission" date="2017-11" db="EMBL/GenBank/DDBJ databases">
        <title>Draft Genome Sequence of Methylobacter psychrotolerans Sph1T, an Obligate Methanotroph from Low-Temperature Environments.</title>
        <authorList>
            <person name="Oshkin I.Y."/>
            <person name="Miroshnikov K."/>
            <person name="Belova S.E."/>
            <person name="Korzhenkov A."/>
            <person name="Toshchakov S.V."/>
            <person name="Dedysh S.N."/>
        </authorList>
    </citation>
    <scope>NUCLEOTIDE SEQUENCE [LARGE SCALE GENOMIC DNA]</scope>
    <source>
        <strain evidence="1 2">Sph1</strain>
    </source>
</reference>
<dbReference type="RefSeq" id="WP_103974044.1">
    <property type="nucleotide sequence ID" value="NZ_PGFZ01000003.1"/>
</dbReference>
<dbReference type="AlphaFoldDB" id="A0A2S5CNI8"/>